<sequence>MLEQKERFISLWVVSIFSGLFWLLGILYVVAVFRPGSDDPPSASLYFFSIMGYPHALGTLVGVFLSSFTIMCIFTGGVPVSGRGAVREARVPPLLLADLFPLPPRVAAFAAPSPEPHQGQRGEDEAAGVPALDGDGSRRVLLPQHELEQGPHRFLWHVTEHGRWDPLLIREDPRAGLLTARQGGRVLLVVHVGKIGGVLPGVRDSGDSPGEDRDRFRRGVRVRAAGRGHVRVWQRGGFSP</sequence>
<dbReference type="EMBL" id="CM042885">
    <property type="protein sequence ID" value="KAI4364981.1"/>
    <property type="molecule type" value="Genomic_DNA"/>
</dbReference>
<name>A0ACB9QEX6_9MYRT</name>
<accession>A0ACB9QEX6</accession>
<comment type="caution">
    <text evidence="1">The sequence shown here is derived from an EMBL/GenBank/DDBJ whole genome shotgun (WGS) entry which is preliminary data.</text>
</comment>
<proteinExistence type="predicted"/>
<gene>
    <name evidence="1" type="ORF">MLD38_021010</name>
</gene>
<reference evidence="2" key="1">
    <citation type="journal article" date="2023" name="Front. Plant Sci.">
        <title>Chromosomal-level genome assembly of Melastoma candidum provides insights into trichome evolution.</title>
        <authorList>
            <person name="Zhong Y."/>
            <person name="Wu W."/>
            <person name="Sun C."/>
            <person name="Zou P."/>
            <person name="Liu Y."/>
            <person name="Dai S."/>
            <person name="Zhou R."/>
        </authorList>
    </citation>
    <scope>NUCLEOTIDE SEQUENCE [LARGE SCALE GENOMIC DNA]</scope>
</reference>
<organism evidence="1 2">
    <name type="scientific">Melastoma candidum</name>
    <dbReference type="NCBI Taxonomy" id="119954"/>
    <lineage>
        <taxon>Eukaryota</taxon>
        <taxon>Viridiplantae</taxon>
        <taxon>Streptophyta</taxon>
        <taxon>Embryophyta</taxon>
        <taxon>Tracheophyta</taxon>
        <taxon>Spermatophyta</taxon>
        <taxon>Magnoliopsida</taxon>
        <taxon>eudicotyledons</taxon>
        <taxon>Gunneridae</taxon>
        <taxon>Pentapetalae</taxon>
        <taxon>rosids</taxon>
        <taxon>malvids</taxon>
        <taxon>Myrtales</taxon>
        <taxon>Melastomataceae</taxon>
        <taxon>Melastomatoideae</taxon>
        <taxon>Melastomateae</taxon>
        <taxon>Melastoma</taxon>
    </lineage>
</organism>
<dbReference type="Proteomes" id="UP001057402">
    <property type="component" value="Chromosome 6"/>
</dbReference>
<protein>
    <submittedName>
        <fullName evidence="1">Uncharacterized protein</fullName>
    </submittedName>
</protein>
<evidence type="ECO:0000313" key="2">
    <source>
        <dbReference type="Proteomes" id="UP001057402"/>
    </source>
</evidence>
<keyword evidence="2" id="KW-1185">Reference proteome</keyword>
<evidence type="ECO:0000313" key="1">
    <source>
        <dbReference type="EMBL" id="KAI4364981.1"/>
    </source>
</evidence>